<keyword evidence="6" id="KW-1185">Reference proteome</keyword>
<gene>
    <name evidence="5" type="ordered locus">Spiaf_2416</name>
</gene>
<dbReference type="Gene3D" id="3.40.50.1000">
    <property type="entry name" value="HAD superfamily/HAD-like"/>
    <property type="match status" value="1"/>
</dbReference>
<dbReference type="SFLD" id="SFLDS00003">
    <property type="entry name" value="Haloacid_Dehalogenase"/>
    <property type="match status" value="1"/>
</dbReference>
<dbReference type="PANTHER" id="PTHR43434:SF1">
    <property type="entry name" value="PHOSPHOGLYCOLATE PHOSPHATASE"/>
    <property type="match status" value="1"/>
</dbReference>
<evidence type="ECO:0000256" key="4">
    <source>
        <dbReference type="ARBA" id="ARBA00013078"/>
    </source>
</evidence>
<dbReference type="KEGG" id="sfc:Spiaf_2416"/>
<comment type="pathway">
    <text evidence="2">Organic acid metabolism; glycolate biosynthesis; glycolate from 2-phosphoglycolate: step 1/1.</text>
</comment>
<dbReference type="InterPro" id="IPR023198">
    <property type="entry name" value="PGP-like_dom2"/>
</dbReference>
<dbReference type="InterPro" id="IPR036412">
    <property type="entry name" value="HAD-like_sf"/>
</dbReference>
<comment type="similarity">
    <text evidence="3">Belongs to the HAD-like hydrolase superfamily. CbbY/CbbZ/Gph/YieH family.</text>
</comment>
<dbReference type="PATRIC" id="fig|889378.3.peg.2390"/>
<dbReference type="Pfam" id="PF13419">
    <property type="entry name" value="HAD_2"/>
    <property type="match status" value="1"/>
</dbReference>
<reference evidence="6" key="1">
    <citation type="journal article" date="2013" name="Stand. Genomic Sci.">
        <title>Complete genome sequence of the halophilic bacterium Spirochaeta africana type strain (Z-7692(T)) from the alkaline Lake Magadi in the East African Rift.</title>
        <authorList>
            <person name="Liolos K."/>
            <person name="Abt B."/>
            <person name="Scheuner C."/>
            <person name="Teshima H."/>
            <person name="Held B."/>
            <person name="Lapidus A."/>
            <person name="Nolan M."/>
            <person name="Lucas S."/>
            <person name="Deshpande S."/>
            <person name="Cheng J.F."/>
            <person name="Tapia R."/>
            <person name="Goodwin L.A."/>
            <person name="Pitluck S."/>
            <person name="Pagani I."/>
            <person name="Ivanova N."/>
            <person name="Mavromatis K."/>
            <person name="Mikhailova N."/>
            <person name="Huntemann M."/>
            <person name="Pati A."/>
            <person name="Chen A."/>
            <person name="Palaniappan K."/>
            <person name="Land M."/>
            <person name="Rohde M."/>
            <person name="Tindall B.J."/>
            <person name="Detter J.C."/>
            <person name="Goker M."/>
            <person name="Bristow J."/>
            <person name="Eisen J.A."/>
            <person name="Markowitz V."/>
            <person name="Hugenholtz P."/>
            <person name="Woyke T."/>
            <person name="Klenk H.P."/>
            <person name="Kyrpides N.C."/>
        </authorList>
    </citation>
    <scope>NUCLEOTIDE SEQUENCE</scope>
    <source>
        <strain evidence="6">ATCC 700263 / DSM 8902 / Z-7692</strain>
    </source>
</reference>
<dbReference type="AlphaFoldDB" id="H9ULQ4"/>
<dbReference type="InterPro" id="IPR050155">
    <property type="entry name" value="HAD-like_hydrolase_sf"/>
</dbReference>
<name>H9ULQ4_SPIAZ</name>
<dbReference type="SUPFAM" id="SSF56784">
    <property type="entry name" value="HAD-like"/>
    <property type="match status" value="1"/>
</dbReference>
<dbReference type="PANTHER" id="PTHR43434">
    <property type="entry name" value="PHOSPHOGLYCOLATE PHOSPHATASE"/>
    <property type="match status" value="1"/>
</dbReference>
<sequence>MKLANYSHVIWDWNGTLLDDVAIAMGITNSLLEERGLSQLQLAEYREVFDFPIIEYYQSIGFDPAEFDQLAEEFFSRFQAARSSYRLLPGTAELLEQLRLHGCRQSVLSATREHDLIPAVAGLGIAGYFCSIHGIADRHARSKLERGRRSLQELGCDPQRTVLIGDTTHDSEVAQALGIDCILIAAGHQSRRRLMQQSAMVFDSASDLL</sequence>
<dbReference type="eggNOG" id="COG0546">
    <property type="taxonomic scope" value="Bacteria"/>
</dbReference>
<evidence type="ECO:0000313" key="5">
    <source>
        <dbReference type="EMBL" id="AFG38447.1"/>
    </source>
</evidence>
<accession>H9ULQ4</accession>
<dbReference type="GO" id="GO:0006281">
    <property type="term" value="P:DNA repair"/>
    <property type="evidence" value="ECO:0007669"/>
    <property type="project" value="TreeGrafter"/>
</dbReference>
<dbReference type="GO" id="GO:0005829">
    <property type="term" value="C:cytosol"/>
    <property type="evidence" value="ECO:0007669"/>
    <property type="project" value="TreeGrafter"/>
</dbReference>
<dbReference type="RefSeq" id="WP_014456429.1">
    <property type="nucleotide sequence ID" value="NC_017098.1"/>
</dbReference>
<dbReference type="HOGENOM" id="CLU_045011_19_2_12"/>
<dbReference type="GO" id="GO:0008967">
    <property type="term" value="F:phosphoglycolate phosphatase activity"/>
    <property type="evidence" value="ECO:0007669"/>
    <property type="project" value="UniProtKB-EC"/>
</dbReference>
<evidence type="ECO:0000256" key="2">
    <source>
        <dbReference type="ARBA" id="ARBA00004818"/>
    </source>
</evidence>
<dbReference type="InterPro" id="IPR041492">
    <property type="entry name" value="HAD_2"/>
</dbReference>
<protein>
    <recommendedName>
        <fullName evidence="4">phosphoglycolate phosphatase</fullName>
        <ecNumber evidence="4">3.1.3.18</ecNumber>
    </recommendedName>
</protein>
<dbReference type="InterPro" id="IPR023214">
    <property type="entry name" value="HAD_sf"/>
</dbReference>
<proteinExistence type="inferred from homology"/>
<dbReference type="SFLD" id="SFLDG01129">
    <property type="entry name" value="C1.5:_HAD__Beta-PGM__Phosphata"/>
    <property type="match status" value="1"/>
</dbReference>
<dbReference type="OrthoDB" id="9792518at2"/>
<evidence type="ECO:0000313" key="6">
    <source>
        <dbReference type="Proteomes" id="UP000007383"/>
    </source>
</evidence>
<evidence type="ECO:0000256" key="3">
    <source>
        <dbReference type="ARBA" id="ARBA00006171"/>
    </source>
</evidence>
<dbReference type="EMBL" id="CP003282">
    <property type="protein sequence ID" value="AFG38447.1"/>
    <property type="molecule type" value="Genomic_DNA"/>
</dbReference>
<dbReference type="EC" id="3.1.3.18" evidence="4"/>
<dbReference type="Proteomes" id="UP000007383">
    <property type="component" value="Chromosome"/>
</dbReference>
<dbReference type="STRING" id="889378.Spiaf_2416"/>
<dbReference type="Gene3D" id="1.10.150.240">
    <property type="entry name" value="Putative phosphatase, domain 2"/>
    <property type="match status" value="1"/>
</dbReference>
<organism evidence="5 6">
    <name type="scientific">Spirochaeta africana (strain ATCC 700263 / DSM 8902 / Z-7692)</name>
    <dbReference type="NCBI Taxonomy" id="889378"/>
    <lineage>
        <taxon>Bacteria</taxon>
        <taxon>Pseudomonadati</taxon>
        <taxon>Spirochaetota</taxon>
        <taxon>Spirochaetia</taxon>
        <taxon>Spirochaetales</taxon>
        <taxon>Spirochaetaceae</taxon>
        <taxon>Spirochaeta</taxon>
    </lineage>
</organism>
<evidence type="ECO:0000256" key="1">
    <source>
        <dbReference type="ARBA" id="ARBA00000830"/>
    </source>
</evidence>
<comment type="catalytic activity">
    <reaction evidence="1">
        <text>2-phosphoglycolate + H2O = glycolate + phosphate</text>
        <dbReference type="Rhea" id="RHEA:14369"/>
        <dbReference type="ChEBI" id="CHEBI:15377"/>
        <dbReference type="ChEBI" id="CHEBI:29805"/>
        <dbReference type="ChEBI" id="CHEBI:43474"/>
        <dbReference type="ChEBI" id="CHEBI:58033"/>
        <dbReference type="EC" id="3.1.3.18"/>
    </reaction>
</comment>